<feature type="non-terminal residue" evidence="1">
    <location>
        <position position="78"/>
    </location>
</feature>
<evidence type="ECO:0000313" key="2">
    <source>
        <dbReference type="EMBL" id="CAF4412286.1"/>
    </source>
</evidence>
<accession>A0A816XCT7</accession>
<protein>
    <submittedName>
        <fullName evidence="1">Uncharacterized protein</fullName>
    </submittedName>
</protein>
<reference evidence="1" key="1">
    <citation type="submission" date="2021-02" db="EMBL/GenBank/DDBJ databases">
        <authorList>
            <person name="Nowell W R."/>
        </authorList>
    </citation>
    <scope>NUCLEOTIDE SEQUENCE</scope>
</reference>
<proteinExistence type="predicted"/>
<dbReference type="EMBL" id="CAJOBF010028372">
    <property type="protein sequence ID" value="CAF4412286.1"/>
    <property type="molecule type" value="Genomic_DNA"/>
</dbReference>
<dbReference type="Proteomes" id="UP000663887">
    <property type="component" value="Unassembled WGS sequence"/>
</dbReference>
<dbReference type="Proteomes" id="UP000663842">
    <property type="component" value="Unassembled WGS sequence"/>
</dbReference>
<dbReference type="EMBL" id="CAJNRG010013081">
    <property type="protein sequence ID" value="CAF2145612.1"/>
    <property type="molecule type" value="Genomic_DNA"/>
</dbReference>
<sequence length="78" mass="8631">LLAPLNEQALADVGKFFSSYLNGQTQSVKLFHESAIIDETTTAIDLTISDLSMKADLNGIETQLIRRVEVLNFGIEFD</sequence>
<gene>
    <name evidence="2" type="ORF">UXM345_LOCUS38535</name>
    <name evidence="1" type="ORF">XDN619_LOCUS27593</name>
</gene>
<dbReference type="AlphaFoldDB" id="A0A816XCT7"/>
<evidence type="ECO:0000313" key="3">
    <source>
        <dbReference type="Proteomes" id="UP000663887"/>
    </source>
</evidence>
<comment type="caution">
    <text evidence="1">The sequence shown here is derived from an EMBL/GenBank/DDBJ whole genome shotgun (WGS) entry which is preliminary data.</text>
</comment>
<organism evidence="1 3">
    <name type="scientific">Rotaria magnacalcarata</name>
    <dbReference type="NCBI Taxonomy" id="392030"/>
    <lineage>
        <taxon>Eukaryota</taxon>
        <taxon>Metazoa</taxon>
        <taxon>Spiralia</taxon>
        <taxon>Gnathifera</taxon>
        <taxon>Rotifera</taxon>
        <taxon>Eurotatoria</taxon>
        <taxon>Bdelloidea</taxon>
        <taxon>Philodinida</taxon>
        <taxon>Philodinidae</taxon>
        <taxon>Rotaria</taxon>
    </lineage>
</organism>
<feature type="non-terminal residue" evidence="1">
    <location>
        <position position="1"/>
    </location>
</feature>
<name>A0A816XCT7_9BILA</name>
<evidence type="ECO:0000313" key="1">
    <source>
        <dbReference type="EMBL" id="CAF2145612.1"/>
    </source>
</evidence>